<evidence type="ECO:0000313" key="5">
    <source>
        <dbReference type="Proteomes" id="UP000053593"/>
    </source>
</evidence>
<dbReference type="AlphaFoldDB" id="A0A0D0CR52"/>
<feature type="compositionally biased region" description="Low complexity" evidence="1">
    <location>
        <begin position="259"/>
        <end position="269"/>
    </location>
</feature>
<evidence type="ECO:0000256" key="2">
    <source>
        <dbReference type="SAM" id="Phobius"/>
    </source>
</evidence>
<sequence>MILHFSLVLLFSAIFHITFALKNVTIPHNSSSVLYKPTSNAWNASDSALDYSKSHVVTNVKGASASLIFTGIAVYYMAASWPYPVSVKVALDGDSGTFVDLRDYGSTQSDGGSASADASMRWSRTGLKNATHTVVVSLPSNATYAVMDTLIYTVDDGDGDNGNNNDSSNSSTTWPIILGSVLGGVVLLGAVVGVFLVYRCRQKRKAQGPIWDTPVLENATAPALETAPLVSSYVDTSESSRRPADSTMMLGYFSGSGSGSNNVGASEVGAGRYMDEKKPRPEVVLSVANPESEEALPPAYTPSMHLHD</sequence>
<feature type="chain" id="PRO_5002220483" evidence="3">
    <location>
        <begin position="21"/>
        <end position="308"/>
    </location>
</feature>
<dbReference type="Gene3D" id="2.60.120.260">
    <property type="entry name" value="Galactose-binding domain-like"/>
    <property type="match status" value="1"/>
</dbReference>
<name>A0A0D0CR52_9AGAR</name>
<reference evidence="4 5" key="1">
    <citation type="submission" date="2014-04" db="EMBL/GenBank/DDBJ databases">
        <title>Evolutionary Origins and Diversification of the Mycorrhizal Mutualists.</title>
        <authorList>
            <consortium name="DOE Joint Genome Institute"/>
            <consortium name="Mycorrhizal Genomics Consortium"/>
            <person name="Kohler A."/>
            <person name="Kuo A."/>
            <person name="Nagy L.G."/>
            <person name="Floudas D."/>
            <person name="Copeland A."/>
            <person name="Barry K.W."/>
            <person name="Cichocki N."/>
            <person name="Veneault-Fourrey C."/>
            <person name="LaButti K."/>
            <person name="Lindquist E.A."/>
            <person name="Lipzen A."/>
            <person name="Lundell T."/>
            <person name="Morin E."/>
            <person name="Murat C."/>
            <person name="Riley R."/>
            <person name="Ohm R."/>
            <person name="Sun H."/>
            <person name="Tunlid A."/>
            <person name="Henrissat B."/>
            <person name="Grigoriev I.V."/>
            <person name="Hibbett D.S."/>
            <person name="Martin F."/>
        </authorList>
    </citation>
    <scope>NUCLEOTIDE SEQUENCE [LARGE SCALE GENOMIC DNA]</scope>
    <source>
        <strain evidence="4 5">FD-317 M1</strain>
    </source>
</reference>
<protein>
    <submittedName>
        <fullName evidence="4">Uncharacterized protein</fullName>
    </submittedName>
</protein>
<accession>A0A0D0CR52</accession>
<proteinExistence type="predicted"/>
<keyword evidence="2" id="KW-0472">Membrane</keyword>
<evidence type="ECO:0000256" key="1">
    <source>
        <dbReference type="SAM" id="MobiDB-lite"/>
    </source>
</evidence>
<organism evidence="4 5">
    <name type="scientific">Collybiopsis luxurians FD-317 M1</name>
    <dbReference type="NCBI Taxonomy" id="944289"/>
    <lineage>
        <taxon>Eukaryota</taxon>
        <taxon>Fungi</taxon>
        <taxon>Dikarya</taxon>
        <taxon>Basidiomycota</taxon>
        <taxon>Agaricomycotina</taxon>
        <taxon>Agaricomycetes</taxon>
        <taxon>Agaricomycetidae</taxon>
        <taxon>Agaricales</taxon>
        <taxon>Marasmiineae</taxon>
        <taxon>Omphalotaceae</taxon>
        <taxon>Collybiopsis</taxon>
        <taxon>Collybiopsis luxurians</taxon>
    </lineage>
</organism>
<keyword evidence="2" id="KW-0812">Transmembrane</keyword>
<feature type="region of interest" description="Disordered" evidence="1">
    <location>
        <begin position="258"/>
        <end position="308"/>
    </location>
</feature>
<keyword evidence="2" id="KW-1133">Transmembrane helix</keyword>
<dbReference type="EMBL" id="KN834770">
    <property type="protein sequence ID" value="KIK61632.1"/>
    <property type="molecule type" value="Genomic_DNA"/>
</dbReference>
<evidence type="ECO:0000256" key="3">
    <source>
        <dbReference type="SAM" id="SignalP"/>
    </source>
</evidence>
<feature type="signal peptide" evidence="3">
    <location>
        <begin position="1"/>
        <end position="20"/>
    </location>
</feature>
<gene>
    <name evidence="4" type="ORF">GYMLUDRAFT_260673</name>
</gene>
<dbReference type="HOGENOM" id="CLU_050903_0_0_1"/>
<keyword evidence="5" id="KW-1185">Reference proteome</keyword>
<dbReference type="Proteomes" id="UP000053593">
    <property type="component" value="Unassembled WGS sequence"/>
</dbReference>
<feature type="transmembrane region" description="Helical" evidence="2">
    <location>
        <begin position="174"/>
        <end position="198"/>
    </location>
</feature>
<keyword evidence="3" id="KW-0732">Signal</keyword>
<dbReference type="OrthoDB" id="3234968at2759"/>
<evidence type="ECO:0000313" key="4">
    <source>
        <dbReference type="EMBL" id="KIK61632.1"/>
    </source>
</evidence>